<organism evidence="1 2">
    <name type="scientific">Brachionus plicatilis</name>
    <name type="common">Marine rotifer</name>
    <name type="synonym">Brachionus muelleri</name>
    <dbReference type="NCBI Taxonomy" id="10195"/>
    <lineage>
        <taxon>Eukaryota</taxon>
        <taxon>Metazoa</taxon>
        <taxon>Spiralia</taxon>
        <taxon>Gnathifera</taxon>
        <taxon>Rotifera</taxon>
        <taxon>Eurotatoria</taxon>
        <taxon>Monogononta</taxon>
        <taxon>Pseudotrocha</taxon>
        <taxon>Ploima</taxon>
        <taxon>Brachionidae</taxon>
        <taxon>Brachionus</taxon>
    </lineage>
</organism>
<protein>
    <submittedName>
        <fullName evidence="1">Uncharacterized protein</fullName>
    </submittedName>
</protein>
<keyword evidence="2" id="KW-1185">Reference proteome</keyword>
<reference evidence="1 2" key="1">
    <citation type="journal article" date="2018" name="Sci. Rep.">
        <title>Genomic signatures of local adaptation to the degree of environmental predictability in rotifers.</title>
        <authorList>
            <person name="Franch-Gras L."/>
            <person name="Hahn C."/>
            <person name="Garcia-Roger E.M."/>
            <person name="Carmona M.J."/>
            <person name="Serra M."/>
            <person name="Gomez A."/>
        </authorList>
    </citation>
    <scope>NUCLEOTIDE SEQUENCE [LARGE SCALE GENOMIC DNA]</scope>
    <source>
        <strain evidence="1">HYR1</strain>
    </source>
</reference>
<accession>A0A3M7RPH5</accession>
<gene>
    <name evidence="1" type="ORF">BpHYR1_034494</name>
</gene>
<proteinExistence type="predicted"/>
<dbReference type="Proteomes" id="UP000276133">
    <property type="component" value="Unassembled WGS sequence"/>
</dbReference>
<evidence type="ECO:0000313" key="1">
    <source>
        <dbReference type="EMBL" id="RNA25456.1"/>
    </source>
</evidence>
<sequence>MLSKRENRTKVSEMIRKLILKSYNAVEILKKLADIVPEEFIQKINGLRFQIYRFKKNQFTWNSGYFKRKYSIKQKIYPVIKKFIRNQIDQSNGYKTSKEISIEIRNVFSITVSEKTVCRYQRELKTHELKKEMQNVLRRVRSMQLDDVTFHYQFKPIRLQYKIMILNIYLIFVNNNTKAYTKEETRDLENQKRFMYIERKELILGLLIEVECNLLFSI</sequence>
<evidence type="ECO:0000313" key="2">
    <source>
        <dbReference type="Proteomes" id="UP000276133"/>
    </source>
</evidence>
<comment type="caution">
    <text evidence="1">The sequence shown here is derived from an EMBL/GenBank/DDBJ whole genome shotgun (WGS) entry which is preliminary data.</text>
</comment>
<dbReference type="AlphaFoldDB" id="A0A3M7RPH5"/>
<name>A0A3M7RPH5_BRAPC</name>
<dbReference type="EMBL" id="REGN01002926">
    <property type="protein sequence ID" value="RNA25456.1"/>
    <property type="molecule type" value="Genomic_DNA"/>
</dbReference>